<reference evidence="2" key="1">
    <citation type="submission" date="2022-07" db="EMBL/GenBank/DDBJ databases">
        <title>Chromosome-level genome of Muraenolepis orangiensis.</title>
        <authorList>
            <person name="Kim J."/>
        </authorList>
    </citation>
    <scope>NUCLEOTIDE SEQUENCE</scope>
    <source>
        <strain evidence="2">KU_S4_2022</strain>
        <tissue evidence="2">Muscle</tissue>
    </source>
</reference>
<keyword evidence="3" id="KW-1185">Reference proteome</keyword>
<comment type="caution">
    <text evidence="2">The sequence shown here is derived from an EMBL/GenBank/DDBJ whole genome shotgun (WGS) entry which is preliminary data.</text>
</comment>
<evidence type="ECO:0000313" key="3">
    <source>
        <dbReference type="Proteomes" id="UP001148018"/>
    </source>
</evidence>
<feature type="compositionally biased region" description="Polar residues" evidence="1">
    <location>
        <begin position="1"/>
        <end position="23"/>
    </location>
</feature>
<organism evidence="2 3">
    <name type="scientific">Muraenolepis orangiensis</name>
    <name type="common">Patagonian moray cod</name>
    <dbReference type="NCBI Taxonomy" id="630683"/>
    <lineage>
        <taxon>Eukaryota</taxon>
        <taxon>Metazoa</taxon>
        <taxon>Chordata</taxon>
        <taxon>Craniata</taxon>
        <taxon>Vertebrata</taxon>
        <taxon>Euteleostomi</taxon>
        <taxon>Actinopterygii</taxon>
        <taxon>Neopterygii</taxon>
        <taxon>Teleostei</taxon>
        <taxon>Neoteleostei</taxon>
        <taxon>Acanthomorphata</taxon>
        <taxon>Zeiogadaria</taxon>
        <taxon>Gadariae</taxon>
        <taxon>Gadiformes</taxon>
        <taxon>Muraenolepidoidei</taxon>
        <taxon>Muraenolepididae</taxon>
        <taxon>Muraenolepis</taxon>
    </lineage>
</organism>
<gene>
    <name evidence="2" type="ORF">NHX12_002728</name>
</gene>
<dbReference type="AlphaFoldDB" id="A0A9Q0IF03"/>
<protein>
    <submittedName>
        <fullName evidence="2">Uncharacterized protein</fullName>
    </submittedName>
</protein>
<evidence type="ECO:0000313" key="2">
    <source>
        <dbReference type="EMBL" id="KAJ3596319.1"/>
    </source>
</evidence>
<accession>A0A9Q0IF03</accession>
<proteinExistence type="predicted"/>
<name>A0A9Q0IF03_9TELE</name>
<dbReference type="Proteomes" id="UP001148018">
    <property type="component" value="Unassembled WGS sequence"/>
</dbReference>
<evidence type="ECO:0000256" key="1">
    <source>
        <dbReference type="SAM" id="MobiDB-lite"/>
    </source>
</evidence>
<dbReference type="EMBL" id="JANIIK010000110">
    <property type="protein sequence ID" value="KAJ3596319.1"/>
    <property type="molecule type" value="Genomic_DNA"/>
</dbReference>
<feature type="region of interest" description="Disordered" evidence="1">
    <location>
        <begin position="1"/>
        <end position="36"/>
    </location>
</feature>
<sequence>MHATATTETAAQGSQEPSRNNTWLPPVSKQTHKEAGDMQDKSLLYSLGLRLDRFNSCLRPNFTQTLNISVAWRL</sequence>